<gene>
    <name evidence="1" type="ORF">JFP838_pA0202</name>
</gene>
<sequence>MILKESDKFEKIVGEKTTKFIGKTLPYKLIVRNDGDAYVSVNCEDDDIRYIPGIFIRMDDDCFGEIIGIEIQTTSYGSLNESEIKKVIKGYQLAVETVDEVKKILGIK</sequence>
<organism evidence="1 2">
    <name type="scientific">Clostridium perfringens</name>
    <dbReference type="NCBI Taxonomy" id="1502"/>
    <lineage>
        <taxon>Bacteria</taxon>
        <taxon>Bacillati</taxon>
        <taxon>Bacillota</taxon>
        <taxon>Clostridia</taxon>
        <taxon>Eubacteriales</taxon>
        <taxon>Clostridiaceae</taxon>
        <taxon>Clostridium</taxon>
    </lineage>
</organism>
<dbReference type="AlphaFoldDB" id="A0A140GRF9"/>
<protein>
    <submittedName>
        <fullName evidence="1">Uncharacterized protein</fullName>
    </submittedName>
</protein>
<dbReference type="PATRIC" id="fig|1502.177.peg.3410"/>
<name>A0A140GRF9_CLOPF</name>
<proteinExistence type="predicted"/>
<evidence type="ECO:0000313" key="2">
    <source>
        <dbReference type="Proteomes" id="UP000070260"/>
    </source>
</evidence>
<evidence type="ECO:0000313" key="1">
    <source>
        <dbReference type="EMBL" id="AMN31118.1"/>
    </source>
</evidence>
<dbReference type="RefSeq" id="WP_061429716.1">
    <property type="nucleotide sequence ID" value="NZ_CATNZX010000001.1"/>
</dbReference>
<reference evidence="1 2" key="1">
    <citation type="journal article" date="2016" name="PLoS ONE">
        <title>Plasmid Characterization and Chromosome Analysis of Two netF+ Clostridium perfringens Isolates Associated with Foal and Canine Necrotizing Enteritis.</title>
        <authorList>
            <person name="Mehdizadeh Gohari I."/>
            <person name="Kropinski A.M."/>
            <person name="Weese S.J."/>
            <person name="Parreira V.R."/>
            <person name="Whitehead A.E."/>
            <person name="Boerlin P."/>
            <person name="Prescott J.F."/>
        </authorList>
    </citation>
    <scope>NUCLEOTIDE SEQUENCE [LARGE SCALE GENOMIC DNA]</scope>
    <source>
        <strain evidence="1 2">JP838</strain>
        <plasmid evidence="2">Plasmid pJFP838A</plasmid>
    </source>
</reference>
<keyword evidence="1" id="KW-0614">Plasmid</keyword>
<geneLocation type="plasmid" evidence="1 2">
    <name>pJFP838A</name>
</geneLocation>
<accession>A0A140GRF9</accession>
<dbReference type="EMBL" id="CP013615">
    <property type="protein sequence ID" value="AMN31118.1"/>
    <property type="molecule type" value="Genomic_DNA"/>
</dbReference>
<dbReference type="Proteomes" id="UP000070260">
    <property type="component" value="Plasmid pJFP838A"/>
</dbReference>